<dbReference type="PANTHER" id="PTHR12110">
    <property type="entry name" value="HYDROXYPYRUVATE ISOMERASE"/>
    <property type="match status" value="1"/>
</dbReference>
<proteinExistence type="predicted"/>
<dbReference type="PROSITE" id="PS51318">
    <property type="entry name" value="TAT"/>
    <property type="match status" value="1"/>
</dbReference>
<keyword evidence="4" id="KW-1185">Reference proteome</keyword>
<name>A0ABX1VE71_9PLAN</name>
<keyword evidence="1" id="KW-0732">Signal</keyword>
<evidence type="ECO:0000259" key="2">
    <source>
        <dbReference type="Pfam" id="PF01261"/>
    </source>
</evidence>
<dbReference type="RefSeq" id="WP_171187395.1">
    <property type="nucleotide sequence ID" value="NZ_WTPX01000076.1"/>
</dbReference>
<evidence type="ECO:0000256" key="1">
    <source>
        <dbReference type="SAM" id="SignalP"/>
    </source>
</evidence>
<organism evidence="3 4">
    <name type="scientific">Alienimonas chondri</name>
    <dbReference type="NCBI Taxonomy" id="2681879"/>
    <lineage>
        <taxon>Bacteria</taxon>
        <taxon>Pseudomonadati</taxon>
        <taxon>Planctomycetota</taxon>
        <taxon>Planctomycetia</taxon>
        <taxon>Planctomycetales</taxon>
        <taxon>Planctomycetaceae</taxon>
        <taxon>Alienimonas</taxon>
    </lineage>
</organism>
<dbReference type="Gene3D" id="3.20.20.150">
    <property type="entry name" value="Divalent-metal-dependent TIM barrel enzymes"/>
    <property type="match status" value="1"/>
</dbReference>
<dbReference type="Pfam" id="PF01261">
    <property type="entry name" value="AP_endonuc_2"/>
    <property type="match status" value="1"/>
</dbReference>
<feature type="chain" id="PRO_5047150937" description="Xylose isomerase-like TIM barrel domain-containing protein" evidence="1">
    <location>
        <begin position="25"/>
        <end position="317"/>
    </location>
</feature>
<dbReference type="InterPro" id="IPR050312">
    <property type="entry name" value="IolE/XylAMocC-like"/>
</dbReference>
<sequence>MRRRDFLTSTAAATAALSAGAGIAAPVAVATPRNRASRPPVAIFTKSFQEWPIDRVALEFAGVGVHGLDLTVRPGGHIEPEQAAAKLPAAVEDAAHEGQRVLMLTTGITDAGPASDRLMAVAAENGVTELKLGYFRQNGVPLAKRMDEVRRTLAEISVLAEKRGVTACMHVHSGEYLPSHGTMLHTLLKDLPPAHLGAYVDTLHMHLEGGDAGWRQGLELLAPWIKLCAVKNYRKESNGRDDFGMAQFKEVTTPVAEGFSPIPDFVKELKRRGFNGVFSLHSEYRGSHSWKPLDTAETLEQTREDWAFFENVLDEVY</sequence>
<feature type="signal peptide" evidence="1">
    <location>
        <begin position="1"/>
        <end position="24"/>
    </location>
</feature>
<dbReference type="InterPro" id="IPR013022">
    <property type="entry name" value="Xyl_isomerase-like_TIM-brl"/>
</dbReference>
<feature type="domain" description="Xylose isomerase-like TIM barrel" evidence="2">
    <location>
        <begin position="118"/>
        <end position="298"/>
    </location>
</feature>
<comment type="caution">
    <text evidence="3">The sequence shown here is derived from an EMBL/GenBank/DDBJ whole genome shotgun (WGS) entry which is preliminary data.</text>
</comment>
<dbReference type="Proteomes" id="UP000609651">
    <property type="component" value="Unassembled WGS sequence"/>
</dbReference>
<dbReference type="SUPFAM" id="SSF51658">
    <property type="entry name" value="Xylose isomerase-like"/>
    <property type="match status" value="1"/>
</dbReference>
<dbReference type="InterPro" id="IPR006311">
    <property type="entry name" value="TAT_signal"/>
</dbReference>
<evidence type="ECO:0000313" key="3">
    <source>
        <dbReference type="EMBL" id="NNJ26398.1"/>
    </source>
</evidence>
<reference evidence="3 4" key="1">
    <citation type="journal article" date="2020" name="Syst. Appl. Microbiol.">
        <title>Alienimonas chondri sp. nov., a novel planctomycete isolated from the biofilm of the red alga Chondrus crispus.</title>
        <authorList>
            <person name="Vitorino I."/>
            <person name="Albuquerque L."/>
            <person name="Wiegand S."/>
            <person name="Kallscheuer N."/>
            <person name="da Costa M.S."/>
            <person name="Lobo-da-Cunha A."/>
            <person name="Jogler C."/>
            <person name="Lage O.M."/>
        </authorList>
    </citation>
    <scope>NUCLEOTIDE SEQUENCE [LARGE SCALE GENOMIC DNA]</scope>
    <source>
        <strain evidence="3 4">LzC2</strain>
    </source>
</reference>
<protein>
    <recommendedName>
        <fullName evidence="2">Xylose isomerase-like TIM barrel domain-containing protein</fullName>
    </recommendedName>
</protein>
<accession>A0ABX1VE71</accession>
<dbReference type="PANTHER" id="PTHR12110:SF53">
    <property type="entry name" value="BLR5974 PROTEIN"/>
    <property type="match status" value="1"/>
</dbReference>
<gene>
    <name evidence="3" type="ORF">LzC2_24820</name>
</gene>
<dbReference type="EMBL" id="WTPX01000076">
    <property type="protein sequence ID" value="NNJ26398.1"/>
    <property type="molecule type" value="Genomic_DNA"/>
</dbReference>
<evidence type="ECO:0000313" key="4">
    <source>
        <dbReference type="Proteomes" id="UP000609651"/>
    </source>
</evidence>
<dbReference type="InterPro" id="IPR036237">
    <property type="entry name" value="Xyl_isomerase-like_sf"/>
</dbReference>